<evidence type="ECO:0000259" key="10">
    <source>
        <dbReference type="Pfam" id="PF21107"/>
    </source>
</evidence>
<feature type="repeat" description="WD" evidence="8">
    <location>
        <begin position="642"/>
        <end position="668"/>
    </location>
</feature>
<evidence type="ECO:0000313" key="12">
    <source>
        <dbReference type="Proteomes" id="UP001107558"/>
    </source>
</evidence>
<feature type="compositionally biased region" description="Basic and acidic residues" evidence="9">
    <location>
        <begin position="102"/>
        <end position="113"/>
    </location>
</feature>
<feature type="region of interest" description="Disordered" evidence="9">
    <location>
        <begin position="383"/>
        <end position="419"/>
    </location>
</feature>
<gene>
    <name evidence="11" type="ORF">PVAND_009888</name>
</gene>
<dbReference type="InterPro" id="IPR052415">
    <property type="entry name" value="Diphthine_MTase"/>
</dbReference>
<protein>
    <recommendedName>
        <fullName evidence="6">methylated diphthine methylhydrolase</fullName>
        <ecNumber evidence="6">3.1.1.97</ecNumber>
    </recommendedName>
</protein>
<keyword evidence="2 8" id="KW-0853">WD repeat</keyword>
<evidence type="ECO:0000313" key="11">
    <source>
        <dbReference type="EMBL" id="KAG5680379.1"/>
    </source>
</evidence>
<evidence type="ECO:0000256" key="1">
    <source>
        <dbReference type="ARBA" id="ARBA00005156"/>
    </source>
</evidence>
<evidence type="ECO:0000256" key="6">
    <source>
        <dbReference type="ARBA" id="ARBA00039131"/>
    </source>
</evidence>
<dbReference type="SUPFAM" id="SSF50978">
    <property type="entry name" value="WD40 repeat-like"/>
    <property type="match status" value="1"/>
</dbReference>
<dbReference type="InterPro" id="IPR048998">
    <property type="entry name" value="STPR"/>
</dbReference>
<feature type="compositionally biased region" description="Basic and acidic residues" evidence="9">
    <location>
        <begin position="383"/>
        <end position="409"/>
    </location>
</feature>
<reference evidence="11" key="1">
    <citation type="submission" date="2021-03" db="EMBL/GenBank/DDBJ databases">
        <title>Chromosome level genome of the anhydrobiotic midge Polypedilum vanderplanki.</title>
        <authorList>
            <person name="Yoshida Y."/>
            <person name="Kikawada T."/>
            <person name="Gusev O."/>
        </authorList>
    </citation>
    <scope>NUCLEOTIDE SEQUENCE</scope>
    <source>
        <strain evidence="11">NIAS01</strain>
        <tissue evidence="11">Whole body or cell culture</tissue>
    </source>
</reference>
<comment type="caution">
    <text evidence="11">The sequence shown here is derived from an EMBL/GenBank/DDBJ whole genome shotgun (WGS) entry which is preliminary data.</text>
</comment>
<evidence type="ECO:0000256" key="5">
    <source>
        <dbReference type="ARBA" id="ARBA00038092"/>
    </source>
</evidence>
<feature type="region of interest" description="Disordered" evidence="9">
    <location>
        <begin position="57"/>
        <end position="113"/>
    </location>
</feature>
<evidence type="ECO:0000256" key="2">
    <source>
        <dbReference type="ARBA" id="ARBA00022574"/>
    </source>
</evidence>
<comment type="similarity">
    <text evidence="5">Belongs to the DPH7 family.</text>
</comment>
<dbReference type="OrthoDB" id="1930760at2759"/>
<keyword evidence="4" id="KW-0378">Hydrolase</keyword>
<evidence type="ECO:0000256" key="3">
    <source>
        <dbReference type="ARBA" id="ARBA00022737"/>
    </source>
</evidence>
<evidence type="ECO:0000256" key="9">
    <source>
        <dbReference type="SAM" id="MobiDB-lite"/>
    </source>
</evidence>
<dbReference type="Proteomes" id="UP001107558">
    <property type="component" value="Chromosome 1"/>
</dbReference>
<dbReference type="Pfam" id="PF21107">
    <property type="entry name" value="STPRs"/>
    <property type="match status" value="2"/>
</dbReference>
<feature type="domain" description="STPR" evidence="10">
    <location>
        <begin position="109"/>
        <end position="182"/>
    </location>
</feature>
<feature type="region of interest" description="Disordered" evidence="9">
    <location>
        <begin position="143"/>
        <end position="232"/>
    </location>
</feature>
<dbReference type="EMBL" id="JADBJN010000001">
    <property type="protein sequence ID" value="KAG5680379.1"/>
    <property type="molecule type" value="Genomic_DNA"/>
</dbReference>
<dbReference type="SMART" id="SM00320">
    <property type="entry name" value="WD40"/>
    <property type="match status" value="2"/>
</dbReference>
<evidence type="ECO:0000256" key="8">
    <source>
        <dbReference type="PROSITE-ProRule" id="PRU00221"/>
    </source>
</evidence>
<feature type="compositionally biased region" description="Basic and acidic residues" evidence="9">
    <location>
        <begin position="57"/>
        <end position="93"/>
    </location>
</feature>
<sequence length="795" mass="92750">MQNYTYDNSSTEHYIEDKKIFAWNTNPYQLNFELKRETPSTPNYQEQNLTRSQLAHLRESPAAREHRLARNAERMREKRARESDEERRRRLDKNALNNRLKRLNESPTEKAIRQVRDAARQRLRRAMESQEQRDTRLRKLAERMRQVRRNESPDKKAERLSKAAQRARDRLQRETSEERRQRLQKGSEYARRVRSKKSTTGSSLSNDTTTSDTSDHNLSSSNLGQIYHNPTNSLKIPQHQHNQNNHHMQNIYDNSPAAAAAVVASGNYNFVNFNNSLSALAFNHTDASSSTAASSLTQPVNNSLITLNIPHYHTVFSQTHQNKIPFNTTAIKDEFYPKINQCDNMNQLKHHHNAFQNHVIKTENNLSNKPNEQDQQRLERLRKTAEMSRLRRNNETPEQRTKRLNDLKERARKRRDAIKQVESEDERKIRLAKQAEYARSRRQKETSRSSFQRIGETQSLLNLEKPSITTNIQTLCTFDTEYSADSVEWYSKENIFAVGTYQLDDDNNTKSTRKGRIYLFKFDFASGDDNGDHKLEKIQQIETDAILDQKWFNNKLVTVSSLGNVETYEYLQELTKVNSLSLINEGETGERLALSIDVEYESYLISDSKGQLSLVDINSNSISSQWKAHDFEAWTCSFDRWNKNVIYSGGDDSCFHLWDIRTRNKIKTKNREAGVTSFLNHQENLLFVGSYDENLCLYDMRNLKQTVNEINLHGGIWRIKKSPINDDLLVACMYHNFSIVNCTNGSLSLIGEYNEHKSICYGCHWSYQIYDNNHQIFATCSFYDHRLSVCLLKHI</sequence>
<dbReference type="InterPro" id="IPR015943">
    <property type="entry name" value="WD40/YVTN_repeat-like_dom_sf"/>
</dbReference>
<evidence type="ECO:0000256" key="7">
    <source>
        <dbReference type="ARBA" id="ARBA00047551"/>
    </source>
</evidence>
<dbReference type="PROSITE" id="PS50082">
    <property type="entry name" value="WD_REPEATS_2"/>
    <property type="match status" value="1"/>
</dbReference>
<feature type="compositionally biased region" description="Basic and acidic residues" evidence="9">
    <location>
        <begin position="143"/>
        <end position="181"/>
    </location>
</feature>
<keyword evidence="12" id="KW-1185">Reference proteome</keyword>
<keyword evidence="3" id="KW-0677">Repeat</keyword>
<name>A0A9J6CF30_POLVA</name>
<evidence type="ECO:0000256" key="4">
    <source>
        <dbReference type="ARBA" id="ARBA00022801"/>
    </source>
</evidence>
<dbReference type="GO" id="GO:0005737">
    <property type="term" value="C:cytoplasm"/>
    <property type="evidence" value="ECO:0007669"/>
    <property type="project" value="TreeGrafter"/>
</dbReference>
<organism evidence="11 12">
    <name type="scientific">Polypedilum vanderplanki</name>
    <name type="common">Sleeping chironomid midge</name>
    <dbReference type="NCBI Taxonomy" id="319348"/>
    <lineage>
        <taxon>Eukaryota</taxon>
        <taxon>Metazoa</taxon>
        <taxon>Ecdysozoa</taxon>
        <taxon>Arthropoda</taxon>
        <taxon>Hexapoda</taxon>
        <taxon>Insecta</taxon>
        <taxon>Pterygota</taxon>
        <taxon>Neoptera</taxon>
        <taxon>Endopterygota</taxon>
        <taxon>Diptera</taxon>
        <taxon>Nematocera</taxon>
        <taxon>Chironomoidea</taxon>
        <taxon>Chironomidae</taxon>
        <taxon>Chironominae</taxon>
        <taxon>Polypedilum</taxon>
        <taxon>Polypedilum</taxon>
    </lineage>
</organism>
<dbReference type="GO" id="GO:0017183">
    <property type="term" value="P:protein histidyl modification to diphthamide"/>
    <property type="evidence" value="ECO:0007669"/>
    <property type="project" value="TreeGrafter"/>
</dbReference>
<accession>A0A9J6CF30</accession>
<dbReference type="GO" id="GO:0061685">
    <property type="term" value="F:diphthine methylesterase activity"/>
    <property type="evidence" value="ECO:0007669"/>
    <property type="project" value="UniProtKB-EC"/>
</dbReference>
<dbReference type="PANTHER" id="PTHR46042:SF1">
    <property type="entry name" value="DIPHTHINE METHYLTRANSFERASE"/>
    <property type="match status" value="1"/>
</dbReference>
<feature type="compositionally biased region" description="Low complexity" evidence="9">
    <location>
        <begin position="198"/>
        <end position="223"/>
    </location>
</feature>
<comment type="catalytic activity">
    <reaction evidence="7">
        <text>diphthine methyl ester-[translation elongation factor 2] + H2O = diphthine-[translation elongation factor 2] + methanol + H(+)</text>
        <dbReference type="Rhea" id="RHEA:42656"/>
        <dbReference type="Rhea" id="RHEA-COMP:10172"/>
        <dbReference type="Rhea" id="RHEA-COMP:10173"/>
        <dbReference type="ChEBI" id="CHEBI:15377"/>
        <dbReference type="ChEBI" id="CHEBI:15378"/>
        <dbReference type="ChEBI" id="CHEBI:17790"/>
        <dbReference type="ChEBI" id="CHEBI:79005"/>
        <dbReference type="ChEBI" id="CHEBI:82696"/>
        <dbReference type="EC" id="3.1.1.97"/>
    </reaction>
</comment>
<dbReference type="AlphaFoldDB" id="A0A9J6CF30"/>
<dbReference type="InterPro" id="IPR036322">
    <property type="entry name" value="WD40_repeat_dom_sf"/>
</dbReference>
<feature type="domain" description="STPR" evidence="10">
    <location>
        <begin position="377"/>
        <end position="447"/>
    </location>
</feature>
<dbReference type="Gene3D" id="2.130.10.10">
    <property type="entry name" value="YVTN repeat-like/Quinoprotein amine dehydrogenase"/>
    <property type="match status" value="1"/>
</dbReference>
<dbReference type="InterPro" id="IPR001680">
    <property type="entry name" value="WD40_rpt"/>
</dbReference>
<dbReference type="EC" id="3.1.1.97" evidence="6"/>
<dbReference type="PANTHER" id="PTHR46042">
    <property type="entry name" value="DIPHTHINE METHYLTRANSFERASE"/>
    <property type="match status" value="1"/>
</dbReference>
<comment type="pathway">
    <text evidence="1">Protein modification; peptidyl-diphthamide biosynthesis.</text>
</comment>
<proteinExistence type="inferred from homology"/>